<evidence type="ECO:0000313" key="2">
    <source>
        <dbReference type="Proteomes" id="UP000759103"/>
    </source>
</evidence>
<sequence>MDEEIERLVIGVRADTAGFARDLDAMRGQVEGPFALGAARAGRGLEHALLEAVRKGKLGMDELRGAAMGAMDAVARAALRDGVASVTGGGGVTGLLTGLLGGLFGLGHGGGGGGGGRERGAPIPFFPMQRTGRASLLRETPAPSRRGDLRLAITVNAHAGEAPRALERSARQVARAVRAALEEAE</sequence>
<dbReference type="EMBL" id="JAHXZN010000006">
    <property type="protein sequence ID" value="MBW6532128.1"/>
    <property type="molecule type" value="Genomic_DNA"/>
</dbReference>
<protein>
    <submittedName>
        <fullName evidence="1">Tail tape measure protein</fullName>
    </submittedName>
</protein>
<gene>
    <name evidence="1" type="ORF">KZ820_15410</name>
</gene>
<keyword evidence="2" id="KW-1185">Reference proteome</keyword>
<proteinExistence type="predicted"/>
<accession>A0ABS7BR91</accession>
<reference evidence="1 2" key="1">
    <citation type="submission" date="2021-07" db="EMBL/GenBank/DDBJ databases">
        <title>Sphingomonas sp.</title>
        <authorList>
            <person name="Feng G."/>
            <person name="Li J."/>
            <person name="Pan M."/>
        </authorList>
    </citation>
    <scope>NUCLEOTIDE SEQUENCE [LARGE SCALE GENOMIC DNA]</scope>
    <source>
        <strain evidence="1 2">RRHST34</strain>
    </source>
</reference>
<dbReference type="RefSeq" id="WP_219749495.1">
    <property type="nucleotide sequence ID" value="NZ_JAHXZN010000006.1"/>
</dbReference>
<evidence type="ECO:0000313" key="1">
    <source>
        <dbReference type="EMBL" id="MBW6532128.1"/>
    </source>
</evidence>
<name>A0ABS7BR91_9SPHN</name>
<comment type="caution">
    <text evidence="1">The sequence shown here is derived from an EMBL/GenBank/DDBJ whole genome shotgun (WGS) entry which is preliminary data.</text>
</comment>
<dbReference type="Proteomes" id="UP000759103">
    <property type="component" value="Unassembled WGS sequence"/>
</dbReference>
<organism evidence="1 2">
    <name type="scientific">Sphingomonas citri</name>
    <dbReference type="NCBI Taxonomy" id="2862499"/>
    <lineage>
        <taxon>Bacteria</taxon>
        <taxon>Pseudomonadati</taxon>
        <taxon>Pseudomonadota</taxon>
        <taxon>Alphaproteobacteria</taxon>
        <taxon>Sphingomonadales</taxon>
        <taxon>Sphingomonadaceae</taxon>
        <taxon>Sphingomonas</taxon>
    </lineage>
</organism>